<dbReference type="InterPro" id="IPR029471">
    <property type="entry name" value="HNH_5"/>
</dbReference>
<proteinExistence type="predicted"/>
<feature type="domain" description="HNH nuclease" evidence="1">
    <location>
        <begin position="126"/>
        <end position="176"/>
    </location>
</feature>
<dbReference type="InterPro" id="IPR052892">
    <property type="entry name" value="NA-targeting_endonuclease"/>
</dbReference>
<evidence type="ECO:0000313" key="3">
    <source>
        <dbReference type="Proteomes" id="UP001497512"/>
    </source>
</evidence>
<keyword evidence="3" id="KW-1185">Reference proteome</keyword>
<accession>A0ABP0U843</accession>
<dbReference type="EMBL" id="OZ019911">
    <property type="protein sequence ID" value="CAK9212559.1"/>
    <property type="molecule type" value="Genomic_DNA"/>
</dbReference>
<dbReference type="PANTHER" id="PTHR33877">
    <property type="entry name" value="SLL1193 PROTEIN"/>
    <property type="match status" value="1"/>
</dbReference>
<dbReference type="Proteomes" id="UP001497512">
    <property type="component" value="Chromosome 19"/>
</dbReference>
<protein>
    <recommendedName>
        <fullName evidence="1">HNH nuclease domain-containing protein</fullName>
    </recommendedName>
</protein>
<evidence type="ECO:0000313" key="2">
    <source>
        <dbReference type="EMBL" id="CAK9212559.1"/>
    </source>
</evidence>
<dbReference type="CDD" id="cd00085">
    <property type="entry name" value="HNHc"/>
    <property type="match status" value="1"/>
</dbReference>
<dbReference type="Gene3D" id="1.10.30.50">
    <property type="match status" value="1"/>
</dbReference>
<reference evidence="2" key="1">
    <citation type="submission" date="2024-02" db="EMBL/GenBank/DDBJ databases">
        <authorList>
            <consortium name="ELIXIR-Norway"/>
            <consortium name="Elixir Norway"/>
        </authorList>
    </citation>
    <scope>NUCLEOTIDE SEQUENCE</scope>
</reference>
<dbReference type="Pfam" id="PF14279">
    <property type="entry name" value="HNH_5"/>
    <property type="match status" value="1"/>
</dbReference>
<organism evidence="2 3">
    <name type="scientific">Sphagnum troendelagicum</name>
    <dbReference type="NCBI Taxonomy" id="128251"/>
    <lineage>
        <taxon>Eukaryota</taxon>
        <taxon>Viridiplantae</taxon>
        <taxon>Streptophyta</taxon>
        <taxon>Embryophyta</taxon>
        <taxon>Bryophyta</taxon>
        <taxon>Sphagnophytina</taxon>
        <taxon>Sphagnopsida</taxon>
        <taxon>Sphagnales</taxon>
        <taxon>Sphagnaceae</taxon>
        <taxon>Sphagnum</taxon>
    </lineage>
</organism>
<dbReference type="PANTHER" id="PTHR33877:SF2">
    <property type="entry name" value="OS07G0170200 PROTEIN"/>
    <property type="match status" value="1"/>
</dbReference>
<dbReference type="InterPro" id="IPR003615">
    <property type="entry name" value="HNH_nuc"/>
</dbReference>
<name>A0ABP0U843_9BRYO</name>
<evidence type="ECO:0000259" key="1">
    <source>
        <dbReference type="SMART" id="SM00507"/>
    </source>
</evidence>
<dbReference type="SMART" id="SM00507">
    <property type="entry name" value="HNHc"/>
    <property type="match status" value="1"/>
</dbReference>
<gene>
    <name evidence="2" type="ORF">CSSPTR1EN2_LOCUS11297</name>
</gene>
<sequence>MNKAKSSEQHLDISHSSIFVNLNVGSSSNNMDIPDRTLSSIFFESDGGPDDEYRTYRGLVLDLSYRPINVVCWKRALCLQIMEKADVLEYYDQAVKATNQDYFIPAVLRVSSFVYTPKQKKVRLNLTRRNVLFRDKFKCQYCGAREDLTMDHVLAASRGGKWEWENLVTACSSCNVKKGDKTLEEAHMKLLKPPREPKELDSIDIPHGSLNTYRRLGQRRSPPPTQWLDYLPKRTSFF</sequence>